<keyword evidence="1" id="KW-0051">Antiviral defense</keyword>
<name>A0A8T9MXI3_9NEIS</name>
<feature type="region of interest" description="Disordered" evidence="3">
    <location>
        <begin position="277"/>
        <end position="297"/>
    </location>
</feature>
<dbReference type="RefSeq" id="WP_051255686.1">
    <property type="nucleotide sequence ID" value="NZ_CP091521.1"/>
</dbReference>
<evidence type="ECO:0000313" key="5">
    <source>
        <dbReference type="EMBL" id="UOP04603.1"/>
    </source>
</evidence>
<keyword evidence="2" id="KW-0175">Coiled coil</keyword>
<evidence type="ECO:0000259" key="4">
    <source>
        <dbReference type="Pfam" id="PF03787"/>
    </source>
</evidence>
<feature type="coiled-coil region" evidence="2">
    <location>
        <begin position="25"/>
        <end position="52"/>
    </location>
</feature>
<dbReference type="InterPro" id="IPR005537">
    <property type="entry name" value="RAMP_III_fam"/>
</dbReference>
<feature type="compositionally biased region" description="Basic and acidic residues" evidence="3">
    <location>
        <begin position="277"/>
        <end position="289"/>
    </location>
</feature>
<accession>A0A8T9MXI3</accession>
<evidence type="ECO:0000313" key="6">
    <source>
        <dbReference type="Proteomes" id="UP000831534"/>
    </source>
</evidence>
<evidence type="ECO:0000256" key="3">
    <source>
        <dbReference type="SAM" id="MobiDB-lite"/>
    </source>
</evidence>
<reference evidence="5" key="1">
    <citation type="journal article" date="2022" name="Res Sq">
        <title>Evolution of multicellular longitudinally dividing oral cavity symbionts (Neisseriaceae).</title>
        <authorList>
            <person name="Nyongesa S."/>
            <person name="Weber P."/>
            <person name="Bernet E."/>
            <person name="Pullido F."/>
            <person name="Nieckarz M."/>
            <person name="Delaby M."/>
            <person name="Nieves C."/>
            <person name="Viehboeck T."/>
            <person name="Krause N."/>
            <person name="Rivera-Millot A."/>
            <person name="Nakamura A."/>
            <person name="Vischer N."/>
            <person name="VanNieuwenhze M."/>
            <person name="Brun Y."/>
            <person name="Cava F."/>
            <person name="Bulgheresi S."/>
            <person name="Veyrier F."/>
        </authorList>
    </citation>
    <scope>NUCLEOTIDE SEQUENCE</scope>
    <source>
        <strain evidence="5">17694</strain>
    </source>
</reference>
<evidence type="ECO:0000256" key="2">
    <source>
        <dbReference type="SAM" id="Coils"/>
    </source>
</evidence>
<dbReference type="InterPro" id="IPR010172">
    <property type="entry name" value="CRISPR-assoc_prot_TM1791"/>
</dbReference>
<dbReference type="EMBL" id="CP091521">
    <property type="protein sequence ID" value="UOP04603.1"/>
    <property type="molecule type" value="Genomic_DNA"/>
</dbReference>
<reference evidence="5" key="2">
    <citation type="submission" date="2024-09" db="EMBL/GenBank/DDBJ databases">
        <authorList>
            <person name="Veyrier F.J."/>
        </authorList>
    </citation>
    <scope>NUCLEOTIDE SEQUENCE</scope>
    <source>
        <strain evidence="5">17694</strain>
    </source>
</reference>
<sequence length="412" mass="46481">MCELMRESLRELTKSCRDAHAGLLLQRGLQERENKQQRKVKQEENQKLAKEKLLDRVASVSPSEVYKLAFNRWVRATADENRFTFLCAEIVGRLYIGLNSAGALETGICTQHSYGMPFLPGSSVKGAVRHYAENVGLPENICKVLFGGDDGDDGVAGALVWHDAWWIPVPSEKPFVGEVVTVHHQDYYRGKDGKTEADEMESPVPNQQIATQGSFYFVVEAGEGATAWAEFARQLLGEMLAQQGMGAKTASGYGYFAKKNCAYVQRIRMPVAEIHRQKREQQDKAREQAARASLSAEERTALERTELEAEWQQWQNSLFGKEREILSAERHQADFDAFIAMLNRVCTVFTLPETQQCAADFSLTKLEKRQPHWLNNARKTQLRAVLSRLRGEAAQQAEAAPKSDKKSRKKKK</sequence>
<dbReference type="AlphaFoldDB" id="A0A8T9MXI3"/>
<gene>
    <name evidence="5" type="primary">cmr6</name>
    <name evidence="5" type="ORF">LVJ77_10235</name>
</gene>
<proteinExistence type="predicted"/>
<dbReference type="PANTHER" id="PTHR39965">
    <property type="entry name" value="CRISPR SYSTEM CMR SUBUNIT CMR6"/>
    <property type="match status" value="1"/>
</dbReference>
<feature type="domain" description="CRISPR type III-associated protein" evidence="4">
    <location>
        <begin position="89"/>
        <end position="256"/>
    </location>
</feature>
<dbReference type="KEGG" id="ckh:LVJ77_10235"/>
<keyword evidence="6" id="KW-1185">Reference proteome</keyword>
<organism evidence="5 6">
    <name type="scientific">Conchiformibius kuhniae</name>
    <dbReference type="NCBI Taxonomy" id="211502"/>
    <lineage>
        <taxon>Bacteria</taxon>
        <taxon>Pseudomonadati</taxon>
        <taxon>Pseudomonadota</taxon>
        <taxon>Betaproteobacteria</taxon>
        <taxon>Neisseriales</taxon>
        <taxon>Neisseriaceae</taxon>
        <taxon>Conchiformibius</taxon>
    </lineage>
</organism>
<protein>
    <submittedName>
        <fullName evidence="5">Type III-B CRISPR module RAMP protein Cmr6</fullName>
    </submittedName>
</protein>
<evidence type="ECO:0000256" key="1">
    <source>
        <dbReference type="ARBA" id="ARBA00023118"/>
    </source>
</evidence>
<feature type="region of interest" description="Disordered" evidence="3">
    <location>
        <begin position="393"/>
        <end position="412"/>
    </location>
</feature>
<dbReference type="Proteomes" id="UP000831534">
    <property type="component" value="Chromosome"/>
</dbReference>
<dbReference type="PANTHER" id="PTHR39965:SF1">
    <property type="entry name" value="CRISPR SYSTEM CMR SUBUNIT CMR6"/>
    <property type="match status" value="1"/>
</dbReference>
<dbReference type="Pfam" id="PF03787">
    <property type="entry name" value="RAMPs"/>
    <property type="match status" value="1"/>
</dbReference>
<dbReference type="GO" id="GO:0051607">
    <property type="term" value="P:defense response to virus"/>
    <property type="evidence" value="ECO:0007669"/>
    <property type="project" value="UniProtKB-KW"/>
</dbReference>
<dbReference type="NCBIfam" id="TIGR01898">
    <property type="entry name" value="cas_TM1791_cmr6"/>
    <property type="match status" value="1"/>
</dbReference>